<dbReference type="NCBIfam" id="TIGR00143">
    <property type="entry name" value="hypF"/>
    <property type="match status" value="1"/>
</dbReference>
<dbReference type="GO" id="GO:0016743">
    <property type="term" value="F:carboxyl- or carbamoyltransferase activity"/>
    <property type="evidence" value="ECO:0007669"/>
    <property type="project" value="InterPro"/>
</dbReference>
<dbReference type="EMBL" id="LAZR01007495">
    <property type="protein sequence ID" value="KKM84903.1"/>
    <property type="molecule type" value="Genomic_DNA"/>
</dbReference>
<dbReference type="InterPro" id="IPR051060">
    <property type="entry name" value="Carbamoyltrans_HypF-like"/>
</dbReference>
<dbReference type="InterPro" id="IPR043129">
    <property type="entry name" value="ATPase_NBD"/>
</dbReference>
<dbReference type="Pfam" id="PF22521">
    <property type="entry name" value="HypF_C_2"/>
    <property type="match status" value="1"/>
</dbReference>
<reference evidence="3" key="1">
    <citation type="journal article" date="2015" name="Nature">
        <title>Complex archaea that bridge the gap between prokaryotes and eukaryotes.</title>
        <authorList>
            <person name="Spang A."/>
            <person name="Saw J.H."/>
            <person name="Jorgensen S.L."/>
            <person name="Zaremba-Niedzwiedzka K."/>
            <person name="Martijn J."/>
            <person name="Lind A.E."/>
            <person name="van Eijk R."/>
            <person name="Schleper C."/>
            <person name="Guy L."/>
            <person name="Ettema T.J."/>
        </authorList>
    </citation>
    <scope>NUCLEOTIDE SEQUENCE</scope>
</reference>
<dbReference type="Pfam" id="PF01300">
    <property type="entry name" value="Sua5_yciO_yrdC"/>
    <property type="match status" value="1"/>
</dbReference>
<organism evidence="3">
    <name type="scientific">marine sediment metagenome</name>
    <dbReference type="NCBI Taxonomy" id="412755"/>
    <lineage>
        <taxon>unclassified sequences</taxon>
        <taxon>metagenomes</taxon>
        <taxon>ecological metagenomes</taxon>
    </lineage>
</organism>
<accession>A0A0F9KT77</accession>
<evidence type="ECO:0000259" key="2">
    <source>
        <dbReference type="PROSITE" id="PS51163"/>
    </source>
</evidence>
<dbReference type="SUPFAM" id="SSF53067">
    <property type="entry name" value="Actin-like ATPase domain"/>
    <property type="match status" value="1"/>
</dbReference>
<name>A0A0F9KT77_9ZZZZ</name>
<comment type="similarity">
    <text evidence="1">Belongs to the carbamoyltransferase HypF family.</text>
</comment>
<dbReference type="InterPro" id="IPR055128">
    <property type="entry name" value="HypF_C_2"/>
</dbReference>
<dbReference type="InterPro" id="IPR017945">
    <property type="entry name" value="DHBP_synth_RibB-like_a/b_dom"/>
</dbReference>
<proteinExistence type="inferred from homology"/>
<dbReference type="PANTHER" id="PTHR42959:SF1">
    <property type="entry name" value="CARBAMOYLTRANSFERASE HYPF"/>
    <property type="match status" value="1"/>
</dbReference>
<dbReference type="Gene3D" id="3.30.110.120">
    <property type="match status" value="1"/>
</dbReference>
<feature type="domain" description="YrdC-like" evidence="2">
    <location>
        <begin position="1"/>
        <end position="169"/>
    </location>
</feature>
<dbReference type="InterPro" id="IPR004421">
    <property type="entry name" value="Carbamoyltransferase_HypF"/>
</dbReference>
<gene>
    <name evidence="3" type="ORF">LCGC14_1294440</name>
</gene>
<dbReference type="PROSITE" id="PS51163">
    <property type="entry name" value="YRDC"/>
    <property type="match status" value="1"/>
</dbReference>
<dbReference type="InterPro" id="IPR041440">
    <property type="entry name" value="HypF_C"/>
</dbReference>
<evidence type="ECO:0000313" key="3">
    <source>
        <dbReference type="EMBL" id="KKM84903.1"/>
    </source>
</evidence>
<protein>
    <recommendedName>
        <fullName evidence="2">YrdC-like domain-containing protein</fullName>
    </recommendedName>
</protein>
<dbReference type="PANTHER" id="PTHR42959">
    <property type="entry name" value="CARBAMOYLTRANSFERASE"/>
    <property type="match status" value="1"/>
</dbReference>
<feature type="non-terminal residue" evidence="3">
    <location>
        <position position="1"/>
    </location>
</feature>
<dbReference type="SUPFAM" id="SSF55821">
    <property type="entry name" value="YrdC/RibB"/>
    <property type="match status" value="1"/>
</dbReference>
<dbReference type="AlphaFoldDB" id="A0A0F9KT77"/>
<evidence type="ECO:0000256" key="1">
    <source>
        <dbReference type="ARBA" id="ARBA00008097"/>
    </source>
</evidence>
<dbReference type="Pfam" id="PF17788">
    <property type="entry name" value="HypF_C"/>
    <property type="match status" value="1"/>
</dbReference>
<dbReference type="Gene3D" id="3.90.870.40">
    <property type="match status" value="1"/>
</dbReference>
<comment type="caution">
    <text evidence="3">The sequence shown here is derived from an EMBL/GenBank/DDBJ whole genome shotgun (WGS) entry which is preliminary data.</text>
</comment>
<dbReference type="GO" id="GO:0051604">
    <property type="term" value="P:protein maturation"/>
    <property type="evidence" value="ECO:0007669"/>
    <property type="project" value="TreeGrafter"/>
</dbReference>
<sequence length="567" mass="64088">IGGTHLVCLVNDKNILKLRKRKGERKYKPFAVMVPNLDIVRDSLKISLEEREILNSFRRPIVLLEKKNICDESKISNQIAPGLNNIGIMLPYSGIHHLLFDFIGEKPLIYTSGNKSSIPMAIENTKIIEQLKDLADIFLLHNRQIYQRVDDSVLRIHDNKVKLIRRSRGFVPEYLSLPFEVEISSAIATGPELMTTGAILRRNRIFQTQHIGHVTHLETLDFLKESLFHMKNLLQVKDTEIKFIACDLHPAFITTQLAQEFSSKFNVDLYQIQHHYAHILSLMAENDVKIDEKIVGICTDGIGYGTDGNIWGGEIILSDYNKFQRIGHLEYQPMIGGDRCTKYPARMAASIILNKFGVDEASKIFNRIEIINDLEYKEKELLTLISQYKETNTQTPSNNIPLTSSTGRIFDTISYLLGASKFKSYRGEPAMKLEGLASRGNPDKVDLKINYSRKNGVVIINTSELIQNLLSLLQDSNHKKADIAAKFHIEMGKVFGEVAVEIARKTNVKKIGLTGGVAYNYSFSKIIKTHIINSGFQFLEHDRVAPGDAGISIGQLISGLFQYNKNK</sequence>
<dbReference type="GO" id="GO:0008270">
    <property type="term" value="F:zinc ion binding"/>
    <property type="evidence" value="ECO:0007669"/>
    <property type="project" value="TreeGrafter"/>
</dbReference>
<dbReference type="InterPro" id="IPR006070">
    <property type="entry name" value="Sua5-like_dom"/>
</dbReference>
<dbReference type="Gene3D" id="3.30.420.40">
    <property type="match status" value="1"/>
</dbReference>
<dbReference type="Gene3D" id="3.30.420.360">
    <property type="match status" value="1"/>
</dbReference>
<dbReference type="GO" id="GO:0003725">
    <property type="term" value="F:double-stranded RNA binding"/>
    <property type="evidence" value="ECO:0007669"/>
    <property type="project" value="InterPro"/>
</dbReference>